<evidence type="ECO:0000256" key="17">
    <source>
        <dbReference type="ARBA" id="ARBA00022833"/>
    </source>
</evidence>
<keyword evidence="15" id="KW-0013">ADP-ribosylation</keyword>
<dbReference type="SUPFAM" id="SSF57716">
    <property type="entry name" value="Glucocorticoid receptor-like (DNA-binding domain)"/>
    <property type="match status" value="2"/>
</dbReference>
<dbReference type="GO" id="GO:0003950">
    <property type="term" value="F:NAD+ poly-ADP-ribosyltransferase activity"/>
    <property type="evidence" value="ECO:0007669"/>
    <property type="project" value="UniProtKB-UniRule"/>
</dbReference>
<dbReference type="SUPFAM" id="SSF56399">
    <property type="entry name" value="ADP-ribosylation"/>
    <property type="match status" value="1"/>
</dbReference>
<keyword evidence="19" id="KW-0805">Transcription regulation</keyword>
<comment type="catalytic activity">
    <reaction evidence="29">
        <text>L-tyrosyl-[protein] + NAD(+) = O-(ADP-D-ribosyl)-L-tyrosyl-[protein] + nicotinamide + H(+)</text>
        <dbReference type="Rhea" id="RHEA:58236"/>
        <dbReference type="Rhea" id="RHEA-COMP:10136"/>
        <dbReference type="Rhea" id="RHEA-COMP:15092"/>
        <dbReference type="ChEBI" id="CHEBI:15378"/>
        <dbReference type="ChEBI" id="CHEBI:17154"/>
        <dbReference type="ChEBI" id="CHEBI:46858"/>
        <dbReference type="ChEBI" id="CHEBI:57540"/>
        <dbReference type="ChEBI" id="CHEBI:142557"/>
    </reaction>
    <physiologicalReaction direction="left-to-right" evidence="29">
        <dbReference type="Rhea" id="RHEA:58237"/>
    </physiologicalReaction>
</comment>
<keyword evidence="17 32" id="KW-0862">Zinc</keyword>
<evidence type="ECO:0000256" key="33">
    <source>
        <dbReference type="SAM" id="MobiDB-lite"/>
    </source>
</evidence>
<comment type="similarity">
    <text evidence="26">Belongs to the ARTD/PARP family.</text>
</comment>
<comment type="catalytic activity">
    <reaction evidence="25">
        <text>L-aspartyl-[protein] + NAD(+) = 4-O-(ADP-D-ribosyl)-L-aspartyl-[protein] + nicotinamide</text>
        <dbReference type="Rhea" id="RHEA:54424"/>
        <dbReference type="Rhea" id="RHEA-COMP:9867"/>
        <dbReference type="Rhea" id="RHEA-COMP:13832"/>
        <dbReference type="ChEBI" id="CHEBI:17154"/>
        <dbReference type="ChEBI" id="CHEBI:29961"/>
        <dbReference type="ChEBI" id="CHEBI:57540"/>
        <dbReference type="ChEBI" id="CHEBI:138102"/>
    </reaction>
    <physiologicalReaction direction="left-to-right" evidence="25">
        <dbReference type="Rhea" id="RHEA:54425"/>
    </physiologicalReaction>
</comment>
<keyword evidence="39" id="KW-1185">Reference proteome</keyword>
<dbReference type="Gene3D" id="3.90.640.80">
    <property type="match status" value="1"/>
</dbReference>
<dbReference type="GO" id="GO:0005829">
    <property type="term" value="C:cytosol"/>
    <property type="evidence" value="ECO:0007669"/>
    <property type="project" value="UniProtKB-SubCell"/>
</dbReference>
<sequence length="1010" mass="115245">MEEVECPYRAEYAKSNRSKCKTCKLGIEKDHLRLAVMIQSPLFDGKVPNWYHFNCFFIKQRPKDTTDIAHFESIRWEDQEKIKTKLASLVGTAVTPVSVKKKSGPQKKNLDFNVEYAKSGRAVCCGCQEKIVKSDVRIGKMDYESEEARRFGGLNRWYHVECFVKLREELEFTGLASSLNGYNILNAEDKNNLKNLLPILTAKRTNTSSSDLTDGPSASKKLKLNGDNSRLESEKKAQNKLLFKYVDYLKSLKSSICKELLVYNKQEIPDSNLGAIYDRLSDLMVFGSLLPCDECNGQLVFRSGLGYQCLGYKNEWLKCGKIFVDPPRVKFEVPTNLLEKDNFFMKYKSKIQKRIFTQVDKTQLKESSAVKNEKGIVKVTRILPLKNMEFTTLMKGTELKNIKFQVAKLGGTIVTQCTENVAAVLANSDSIKKKSVRVKDAEEFNIEVIEPTSFFNAIANGGNAIELIVSKNLAPWGGNAKQRIEKRQNELETEQMHKSSLKSKSHGKSMFEKSAPTSVKLNLKGGVPVDPQSGLEHKAHVYKHKNEVWNANLCLSDVQTDKNSYYKLQLLESDNNKRYWVFRSWGRIGTTIGSFKTHKFDSLEEAQDQFRMFYLDQTGNLWGNKNFVKIPGKKVPIDTDYGQDETKTLDTVNSIPCKLSEPVQHLIRLLFDVESMKKVMYEFELDLEKMPLGKLSHKQLQRAYSTLSELNEIMDLTDVENKTHNIIMATNKFYNLIPHNFGVKSLQLIDSKEILNTKLEMIGSLMEIQIAYNMIEVKTQEDSMVHPLDTYYLKLNCDIDVLKFDTNEFSIIEQYVKNTHAETHSTYSLKIQDVFKVIRAGEEKQFKPFKKLHNRKLLWHGSRITNFAAILSQGLRIAPKDAPVTGYMFGKGIYFADMVSKSANYCMASHSNNTGLLLLCEVALGNMDKHKQSIYIEKLPPGKHSCMGIGRTMPDPTESLLIESKLEVPLGKPVPSNVDNTALLYNEFIVYDISQVKLRYLVKVEFNFNY</sequence>
<evidence type="ECO:0000256" key="30">
    <source>
        <dbReference type="ARBA" id="ARBA00048575"/>
    </source>
</evidence>
<dbReference type="Gene3D" id="3.30.1740.10">
    <property type="entry name" value="Zinc finger, PARP-type"/>
    <property type="match status" value="2"/>
</dbReference>
<dbReference type="GO" id="GO:0051287">
    <property type="term" value="F:NAD binding"/>
    <property type="evidence" value="ECO:0007669"/>
    <property type="project" value="UniProtKB-UniRule"/>
</dbReference>
<dbReference type="GO" id="GO:0016779">
    <property type="term" value="F:nucleotidyltransferase activity"/>
    <property type="evidence" value="ECO:0007669"/>
    <property type="project" value="UniProtKB-KW"/>
</dbReference>
<evidence type="ECO:0000256" key="9">
    <source>
        <dbReference type="ARBA" id="ARBA00022588"/>
    </source>
</evidence>
<feature type="compositionally biased region" description="Basic and acidic residues" evidence="33">
    <location>
        <begin position="488"/>
        <end position="497"/>
    </location>
</feature>
<feature type="domain" description="PARP alpha-helical" evidence="36">
    <location>
        <begin position="656"/>
        <end position="776"/>
    </location>
</feature>
<dbReference type="Pfam" id="PF21728">
    <property type="entry name" value="PADR1_N"/>
    <property type="match status" value="1"/>
</dbReference>
<keyword evidence="11 32" id="KW-0808">Transferase</keyword>
<keyword evidence="6" id="KW-0963">Cytoplasm</keyword>
<dbReference type="Pfam" id="PF00645">
    <property type="entry name" value="zf-PARP"/>
    <property type="match status" value="2"/>
</dbReference>
<evidence type="ECO:0000313" key="39">
    <source>
        <dbReference type="Proteomes" id="UP000325440"/>
    </source>
</evidence>
<dbReference type="InterPro" id="IPR012982">
    <property type="entry name" value="PARP1-like_PADR1_Zn_ribbon"/>
</dbReference>
<evidence type="ECO:0000256" key="23">
    <source>
        <dbReference type="ARBA" id="ARBA00023242"/>
    </source>
</evidence>
<keyword evidence="10 32" id="KW-0328">Glycosyltransferase</keyword>
<dbReference type="PANTHER" id="PTHR10459">
    <property type="entry name" value="DNA LIGASE"/>
    <property type="match status" value="1"/>
</dbReference>
<evidence type="ECO:0000256" key="2">
    <source>
        <dbReference type="ARBA" id="ARBA00004514"/>
    </source>
</evidence>
<dbReference type="InterPro" id="IPR036930">
    <property type="entry name" value="WGR_dom_sf"/>
</dbReference>
<feature type="domain" description="PARP-type" evidence="34">
    <location>
        <begin position="112"/>
        <end position="201"/>
    </location>
</feature>
<evidence type="ECO:0000256" key="24">
    <source>
        <dbReference type="ARBA" id="ARBA00024159"/>
    </source>
</evidence>
<dbReference type="InterPro" id="IPR036957">
    <property type="entry name" value="Znf_PARP_sf"/>
</dbReference>
<feature type="region of interest" description="Disordered" evidence="33">
    <location>
        <begin position="488"/>
        <end position="508"/>
    </location>
</feature>
<accession>A0A5E4MLH0</accession>
<feature type="domain" description="WGR" evidence="37">
    <location>
        <begin position="538"/>
        <end position="634"/>
    </location>
</feature>
<dbReference type="GO" id="GO:0140807">
    <property type="term" value="F:NAD+-protein-glutamate ADP-ribosyltransferase activity"/>
    <property type="evidence" value="ECO:0007669"/>
    <property type="project" value="RHEA"/>
</dbReference>
<reference evidence="38 39" key="1">
    <citation type="submission" date="2019-08" db="EMBL/GenBank/DDBJ databases">
        <authorList>
            <person name="Alioto T."/>
            <person name="Alioto T."/>
            <person name="Gomez Garrido J."/>
        </authorList>
    </citation>
    <scope>NUCLEOTIDE SEQUENCE [LARGE SCALE GENOMIC DNA]</scope>
</reference>
<proteinExistence type="inferred from homology"/>
<dbReference type="PANTHER" id="PTHR10459:SF112">
    <property type="entry name" value="POLY [ADP-RIBOSE] POLYMERASE 1"/>
    <property type="match status" value="1"/>
</dbReference>
<evidence type="ECO:0000259" key="35">
    <source>
        <dbReference type="PROSITE" id="PS51059"/>
    </source>
</evidence>
<feature type="domain" description="PARP catalytic" evidence="35">
    <location>
        <begin position="786"/>
        <end position="1010"/>
    </location>
</feature>
<evidence type="ECO:0000259" key="37">
    <source>
        <dbReference type="PROSITE" id="PS51977"/>
    </source>
</evidence>
<dbReference type="GO" id="GO:0140815">
    <property type="term" value="F:NAD+-protein-histidine ADP-ribosyltransferase activity"/>
    <property type="evidence" value="ECO:0007669"/>
    <property type="project" value="RHEA"/>
</dbReference>
<dbReference type="Pfam" id="PF00644">
    <property type="entry name" value="PARP"/>
    <property type="match status" value="1"/>
</dbReference>
<dbReference type="PROSITE" id="PS52007">
    <property type="entry name" value="PADR1"/>
    <property type="match status" value="1"/>
</dbReference>
<evidence type="ECO:0000259" key="36">
    <source>
        <dbReference type="PROSITE" id="PS51060"/>
    </source>
</evidence>
<evidence type="ECO:0000256" key="7">
    <source>
        <dbReference type="ARBA" id="ARBA00022499"/>
    </source>
</evidence>
<dbReference type="GO" id="GO:0045087">
    <property type="term" value="P:innate immune response"/>
    <property type="evidence" value="ECO:0007669"/>
    <property type="project" value="UniProtKB-KW"/>
</dbReference>
<dbReference type="AlphaFoldDB" id="A0A5E4MLH0"/>
<keyword evidence="23 32" id="KW-0539">Nucleus</keyword>
<dbReference type="SUPFAM" id="SSF142921">
    <property type="entry name" value="WGR domain-like"/>
    <property type="match status" value="1"/>
</dbReference>
<dbReference type="InterPro" id="IPR036420">
    <property type="entry name" value="BRCT_dom_sf"/>
</dbReference>
<dbReference type="PROSITE" id="PS51059">
    <property type="entry name" value="PARP_CATALYTIC"/>
    <property type="match status" value="1"/>
</dbReference>
<evidence type="ECO:0000256" key="18">
    <source>
        <dbReference type="ARBA" id="ARBA00022859"/>
    </source>
</evidence>
<evidence type="ECO:0000256" key="5">
    <source>
        <dbReference type="ARBA" id="ARBA00022454"/>
    </source>
</evidence>
<dbReference type="InterPro" id="IPR050800">
    <property type="entry name" value="ARTD/PARP"/>
</dbReference>
<dbReference type="GO" id="GO:0005694">
    <property type="term" value="C:chromosome"/>
    <property type="evidence" value="ECO:0007669"/>
    <property type="project" value="UniProtKB-SubCell"/>
</dbReference>
<dbReference type="SMART" id="SM01336">
    <property type="entry name" value="zf-PARP"/>
    <property type="match status" value="2"/>
</dbReference>
<dbReference type="InterPro" id="IPR008288">
    <property type="entry name" value="PARP"/>
</dbReference>
<dbReference type="Gene3D" id="3.40.50.10190">
    <property type="entry name" value="BRCT domain"/>
    <property type="match status" value="1"/>
</dbReference>
<dbReference type="CDD" id="cd08001">
    <property type="entry name" value="WGR_PARP1_like"/>
    <property type="match status" value="1"/>
</dbReference>
<evidence type="ECO:0000256" key="10">
    <source>
        <dbReference type="ARBA" id="ARBA00022676"/>
    </source>
</evidence>
<dbReference type="Pfam" id="PF02877">
    <property type="entry name" value="PARP_reg"/>
    <property type="match status" value="1"/>
</dbReference>
<evidence type="ECO:0000256" key="28">
    <source>
        <dbReference type="ARBA" id="ARBA00048241"/>
    </source>
</evidence>
<dbReference type="GO" id="GO:0140806">
    <property type="term" value="F:NAD+-protein-aspartate ADP-ribosyltransferase activity"/>
    <property type="evidence" value="ECO:0007669"/>
    <property type="project" value="RHEA"/>
</dbReference>
<comment type="subcellular location">
    <subcellularLocation>
        <location evidence="1">Chromosome</location>
    </subcellularLocation>
    <subcellularLocation>
        <location evidence="2">Cytoplasm</location>
        <location evidence="2">Cytosol</location>
    </subcellularLocation>
    <subcellularLocation>
        <location evidence="3">Nucleus</location>
        <location evidence="3">Nucleolus</location>
    </subcellularLocation>
</comment>
<keyword evidence="7" id="KW-1017">Isopeptide bond</keyword>
<dbReference type="GO" id="GO:0070212">
    <property type="term" value="P:protein poly-ADP-ribosylation"/>
    <property type="evidence" value="ECO:0007669"/>
    <property type="project" value="TreeGrafter"/>
</dbReference>
<evidence type="ECO:0000256" key="25">
    <source>
        <dbReference type="ARBA" id="ARBA00024164"/>
    </source>
</evidence>
<keyword evidence="5" id="KW-0158">Chromosome</keyword>
<dbReference type="PROSITE" id="PS00347">
    <property type="entry name" value="ZF_PARP_1"/>
    <property type="match status" value="1"/>
</dbReference>
<dbReference type="EC" id="2.4.2.30" evidence="4 32"/>
<dbReference type="Pfam" id="PF08063">
    <property type="entry name" value="Zn_ribbon_PADR1"/>
    <property type="match status" value="1"/>
</dbReference>
<name>A0A5E4MLH0_9HEMI</name>
<evidence type="ECO:0000256" key="1">
    <source>
        <dbReference type="ARBA" id="ARBA00004286"/>
    </source>
</evidence>
<dbReference type="SMART" id="SM00773">
    <property type="entry name" value="WGR"/>
    <property type="match status" value="1"/>
</dbReference>
<feature type="domain" description="PARP-type" evidence="34">
    <location>
        <begin position="8"/>
        <end position="90"/>
    </location>
</feature>
<evidence type="ECO:0000256" key="29">
    <source>
        <dbReference type="ARBA" id="ARBA00048339"/>
    </source>
</evidence>
<organism evidence="38 39">
    <name type="scientific">Cinara cedri</name>
    <dbReference type="NCBI Taxonomy" id="506608"/>
    <lineage>
        <taxon>Eukaryota</taxon>
        <taxon>Metazoa</taxon>
        <taxon>Ecdysozoa</taxon>
        <taxon>Arthropoda</taxon>
        <taxon>Hexapoda</taxon>
        <taxon>Insecta</taxon>
        <taxon>Pterygota</taxon>
        <taxon>Neoptera</taxon>
        <taxon>Paraneoptera</taxon>
        <taxon>Hemiptera</taxon>
        <taxon>Sternorrhyncha</taxon>
        <taxon>Aphidomorpha</taxon>
        <taxon>Aphidoidea</taxon>
        <taxon>Aphididae</taxon>
        <taxon>Lachninae</taxon>
        <taxon>Cinara</taxon>
    </lineage>
</organism>
<evidence type="ECO:0000256" key="8">
    <source>
        <dbReference type="ARBA" id="ARBA00022533"/>
    </source>
</evidence>
<evidence type="ECO:0000256" key="21">
    <source>
        <dbReference type="ARBA" id="ARBA00023125"/>
    </source>
</evidence>
<keyword evidence="8" id="KW-0021">Allosteric enzyme</keyword>
<dbReference type="Proteomes" id="UP000325440">
    <property type="component" value="Unassembled WGS sequence"/>
</dbReference>
<evidence type="ECO:0000256" key="3">
    <source>
        <dbReference type="ARBA" id="ARBA00004604"/>
    </source>
</evidence>
<dbReference type="InterPro" id="IPR036616">
    <property type="entry name" value="Poly(ADP-ribose)pol_reg_dom_sf"/>
</dbReference>
<keyword evidence="9" id="KW-0399">Innate immunity</keyword>
<evidence type="ECO:0000256" key="11">
    <source>
        <dbReference type="ARBA" id="ARBA00022679"/>
    </source>
</evidence>
<comment type="catalytic activity">
    <reaction evidence="27 32">
        <text>NAD(+) + (ADP-D-ribosyl)n-acceptor = nicotinamide + (ADP-D-ribosyl)n+1-acceptor + H(+).</text>
        <dbReference type="EC" id="2.4.2.30"/>
    </reaction>
</comment>
<dbReference type="InterPro" id="IPR004102">
    <property type="entry name" value="Poly(ADP-ribose)pol_reg_dom"/>
</dbReference>
<dbReference type="InterPro" id="IPR012317">
    <property type="entry name" value="Poly(ADP-ribose)pol_cat_dom"/>
</dbReference>
<gene>
    <name evidence="38" type="ORF">CINCED_3A002560</name>
</gene>
<evidence type="ECO:0000256" key="6">
    <source>
        <dbReference type="ARBA" id="ARBA00022490"/>
    </source>
</evidence>
<dbReference type="SMART" id="SM01335">
    <property type="entry name" value="PADR1"/>
    <property type="match status" value="1"/>
</dbReference>
<keyword evidence="14" id="KW-0677">Repeat</keyword>
<evidence type="ECO:0000256" key="20">
    <source>
        <dbReference type="ARBA" id="ARBA00023027"/>
    </source>
</evidence>
<evidence type="ECO:0000256" key="12">
    <source>
        <dbReference type="ARBA" id="ARBA00022695"/>
    </source>
</evidence>
<evidence type="ECO:0000256" key="27">
    <source>
        <dbReference type="ARBA" id="ARBA00033987"/>
    </source>
</evidence>
<dbReference type="PIRSF" id="PIRSF000489">
    <property type="entry name" value="NAD_ADPRT"/>
    <property type="match status" value="1"/>
</dbReference>
<evidence type="ECO:0000256" key="19">
    <source>
        <dbReference type="ARBA" id="ARBA00023015"/>
    </source>
</evidence>
<keyword evidence="12" id="KW-0548">Nucleotidyltransferase</keyword>
<evidence type="ECO:0000256" key="14">
    <source>
        <dbReference type="ARBA" id="ARBA00022737"/>
    </source>
</evidence>
<dbReference type="GO" id="GO:0008270">
    <property type="term" value="F:zinc ion binding"/>
    <property type="evidence" value="ECO:0007669"/>
    <property type="project" value="UniProtKB-KW"/>
</dbReference>
<dbReference type="InterPro" id="IPR008893">
    <property type="entry name" value="WGR_domain"/>
</dbReference>
<evidence type="ECO:0000256" key="4">
    <source>
        <dbReference type="ARBA" id="ARBA00012020"/>
    </source>
</evidence>
<dbReference type="SUPFAM" id="SSF47587">
    <property type="entry name" value="Domain of poly(ADP-ribose) polymerase"/>
    <property type="match status" value="1"/>
</dbReference>
<dbReference type="OrthoDB" id="429950at2759"/>
<evidence type="ECO:0000256" key="22">
    <source>
        <dbReference type="ARBA" id="ARBA00023163"/>
    </source>
</evidence>
<comment type="catalytic activity">
    <reaction evidence="28">
        <text>L-histidyl-[protein] + NAD(+) = N(tele)-(ADP-D-ribosyl)-L-histidyl-[protein] + nicotinamide + H(+)</text>
        <dbReference type="Rhea" id="RHEA:72071"/>
        <dbReference type="Rhea" id="RHEA-COMP:9745"/>
        <dbReference type="Rhea" id="RHEA-COMP:18085"/>
        <dbReference type="ChEBI" id="CHEBI:15378"/>
        <dbReference type="ChEBI" id="CHEBI:17154"/>
        <dbReference type="ChEBI" id="CHEBI:29979"/>
        <dbReference type="ChEBI" id="CHEBI:57540"/>
        <dbReference type="ChEBI" id="CHEBI:191398"/>
    </reaction>
    <physiologicalReaction direction="left-to-right" evidence="28">
        <dbReference type="Rhea" id="RHEA:72072"/>
    </physiologicalReaction>
</comment>
<dbReference type="CDD" id="cd01437">
    <property type="entry name" value="parp_like"/>
    <property type="match status" value="1"/>
</dbReference>
<dbReference type="GO" id="GO:0003677">
    <property type="term" value="F:DNA binding"/>
    <property type="evidence" value="ECO:0007669"/>
    <property type="project" value="UniProtKB-UniRule"/>
</dbReference>
<dbReference type="PROSITE" id="PS51060">
    <property type="entry name" value="PARP_ALPHA_HD"/>
    <property type="match status" value="1"/>
</dbReference>
<dbReference type="Gene3D" id="3.90.228.10">
    <property type="match status" value="1"/>
</dbReference>
<dbReference type="FunFam" id="3.90.228.10:FF:000002">
    <property type="entry name" value="Poly [ADP-ribose] polymerase"/>
    <property type="match status" value="1"/>
</dbReference>
<keyword evidence="13 32" id="KW-0479">Metal-binding</keyword>
<evidence type="ECO:0000256" key="31">
    <source>
        <dbReference type="ARBA" id="ARBA00071874"/>
    </source>
</evidence>
<comment type="catalytic activity">
    <reaction evidence="24">
        <text>L-glutamyl-[protein] + NAD(+) = 5-O-(ADP-D-ribosyl)-L-glutamyl-[protein] + nicotinamide</text>
        <dbReference type="Rhea" id="RHEA:58224"/>
        <dbReference type="Rhea" id="RHEA-COMP:10208"/>
        <dbReference type="Rhea" id="RHEA-COMP:15089"/>
        <dbReference type="ChEBI" id="CHEBI:17154"/>
        <dbReference type="ChEBI" id="CHEBI:29973"/>
        <dbReference type="ChEBI" id="CHEBI:57540"/>
        <dbReference type="ChEBI" id="CHEBI:142540"/>
    </reaction>
    <physiologicalReaction direction="left-to-right" evidence="24">
        <dbReference type="Rhea" id="RHEA:58225"/>
    </physiologicalReaction>
</comment>
<keyword evidence="18" id="KW-0391">Immunity</keyword>
<dbReference type="EMBL" id="CABPRJ010000510">
    <property type="protein sequence ID" value="VVC30258.1"/>
    <property type="molecule type" value="Genomic_DNA"/>
</dbReference>
<keyword evidence="20 32" id="KW-0520">NAD</keyword>
<evidence type="ECO:0000256" key="32">
    <source>
        <dbReference type="PIRNR" id="PIRNR000489"/>
    </source>
</evidence>
<dbReference type="GO" id="GO:0005730">
    <property type="term" value="C:nucleolus"/>
    <property type="evidence" value="ECO:0007669"/>
    <property type="project" value="UniProtKB-SubCell"/>
</dbReference>
<evidence type="ECO:0000313" key="38">
    <source>
        <dbReference type="EMBL" id="VVC30258.1"/>
    </source>
</evidence>
<keyword evidence="22" id="KW-0804">Transcription</keyword>
<dbReference type="FunFam" id="1.20.142.10:FF:000001">
    <property type="entry name" value="Poly [ADP-ribose] polymerase"/>
    <property type="match status" value="1"/>
</dbReference>
<protein>
    <recommendedName>
        <fullName evidence="31 32">Poly [ADP-ribose] polymerase</fullName>
        <ecNumber evidence="4 32">2.4.2.30</ecNumber>
    </recommendedName>
</protein>
<dbReference type="Pfam" id="PF05406">
    <property type="entry name" value="WGR"/>
    <property type="match status" value="1"/>
</dbReference>
<dbReference type="GO" id="GO:0140808">
    <property type="term" value="F:NAD+-protein-tyrosine ADP-ribosyltransferase activity"/>
    <property type="evidence" value="ECO:0007669"/>
    <property type="project" value="RHEA"/>
</dbReference>
<evidence type="ECO:0000256" key="16">
    <source>
        <dbReference type="ARBA" id="ARBA00022771"/>
    </source>
</evidence>
<dbReference type="PROSITE" id="PS50064">
    <property type="entry name" value="ZF_PARP_2"/>
    <property type="match status" value="2"/>
</dbReference>
<comment type="catalytic activity">
    <reaction evidence="30">
        <text>L-seryl-[protein] + NAD(+) = O-(ADP-D-ribosyl)-L-seryl-[protein] + nicotinamide + H(+)</text>
        <dbReference type="Rhea" id="RHEA:58232"/>
        <dbReference type="Rhea" id="RHEA-COMP:9863"/>
        <dbReference type="Rhea" id="RHEA-COMP:15091"/>
        <dbReference type="ChEBI" id="CHEBI:15378"/>
        <dbReference type="ChEBI" id="CHEBI:17154"/>
        <dbReference type="ChEBI" id="CHEBI:29999"/>
        <dbReference type="ChEBI" id="CHEBI:57540"/>
        <dbReference type="ChEBI" id="CHEBI:142556"/>
    </reaction>
    <physiologicalReaction direction="left-to-right" evidence="30">
        <dbReference type="Rhea" id="RHEA:58233"/>
    </physiologicalReaction>
</comment>
<evidence type="ECO:0000256" key="26">
    <source>
        <dbReference type="ARBA" id="ARBA00024347"/>
    </source>
</evidence>
<keyword evidence="16" id="KW-0863">Zinc-finger</keyword>
<dbReference type="Gene3D" id="1.20.142.10">
    <property type="entry name" value="Poly(ADP-ribose) polymerase, regulatory domain"/>
    <property type="match status" value="1"/>
</dbReference>
<dbReference type="InterPro" id="IPR001510">
    <property type="entry name" value="Znf_PARP"/>
</dbReference>
<dbReference type="InterPro" id="IPR049296">
    <property type="entry name" value="PARP1-like_PADR1_N"/>
</dbReference>
<evidence type="ECO:0000256" key="13">
    <source>
        <dbReference type="ARBA" id="ARBA00022723"/>
    </source>
</evidence>
<dbReference type="GO" id="GO:0006302">
    <property type="term" value="P:double-strand break repair"/>
    <property type="evidence" value="ECO:0007669"/>
    <property type="project" value="TreeGrafter"/>
</dbReference>
<dbReference type="PROSITE" id="PS51977">
    <property type="entry name" value="WGR"/>
    <property type="match status" value="1"/>
</dbReference>
<evidence type="ECO:0000256" key="15">
    <source>
        <dbReference type="ARBA" id="ARBA00022765"/>
    </source>
</evidence>
<dbReference type="GO" id="GO:0140805">
    <property type="term" value="F:NAD+-protein-serine ADP-ribosyltransferase activity"/>
    <property type="evidence" value="ECO:0007669"/>
    <property type="project" value="RHEA"/>
</dbReference>
<feature type="region of interest" description="Disordered" evidence="33">
    <location>
        <begin position="206"/>
        <end position="231"/>
    </location>
</feature>
<keyword evidence="21 32" id="KW-0238">DNA-binding</keyword>
<evidence type="ECO:0000259" key="34">
    <source>
        <dbReference type="PROSITE" id="PS50064"/>
    </source>
</evidence>